<evidence type="ECO:0000313" key="3">
    <source>
        <dbReference type="Proteomes" id="UP000064912"/>
    </source>
</evidence>
<feature type="compositionally biased region" description="Basic and acidic residues" evidence="1">
    <location>
        <begin position="34"/>
        <end position="44"/>
    </location>
</feature>
<feature type="compositionally biased region" description="Basic and acidic residues" evidence="1">
    <location>
        <begin position="52"/>
        <end position="64"/>
    </location>
</feature>
<reference evidence="2 3" key="1">
    <citation type="submission" date="2015-02" db="EMBL/GenBank/DDBJ databases">
        <title>Genome sequene of Rhodovulum sulfidophilum DSM 2351.</title>
        <authorList>
            <person name="Nagao N."/>
        </authorList>
    </citation>
    <scope>NUCLEOTIDE SEQUENCE [LARGE SCALE GENOMIC DNA]</scope>
    <source>
        <strain evidence="2 3">DSM 2351</strain>
    </source>
</reference>
<evidence type="ECO:0000256" key="1">
    <source>
        <dbReference type="SAM" id="MobiDB-lite"/>
    </source>
</evidence>
<dbReference type="KEGG" id="rsu:NHU_00834"/>
<proteinExistence type="predicted"/>
<accession>A0A0D6AYQ8</accession>
<dbReference type="AlphaFoldDB" id="A0A0D6AYQ8"/>
<evidence type="ECO:0000313" key="2">
    <source>
        <dbReference type="EMBL" id="BAQ68002.1"/>
    </source>
</evidence>
<name>A0A0D6AYQ8_RHOSU</name>
<feature type="region of interest" description="Disordered" evidence="1">
    <location>
        <begin position="28"/>
        <end position="64"/>
    </location>
</feature>
<gene>
    <name evidence="2" type="ORF">NHU_00834</name>
</gene>
<dbReference type="EMBL" id="AP014800">
    <property type="protein sequence ID" value="BAQ68002.1"/>
    <property type="molecule type" value="Genomic_DNA"/>
</dbReference>
<dbReference type="Proteomes" id="UP000064912">
    <property type="component" value="Chromosome"/>
</dbReference>
<dbReference type="PATRIC" id="fig|35806.4.peg.855"/>
<organism evidence="2 3">
    <name type="scientific">Rhodovulum sulfidophilum</name>
    <name type="common">Rhodobacter sulfidophilus</name>
    <dbReference type="NCBI Taxonomy" id="35806"/>
    <lineage>
        <taxon>Bacteria</taxon>
        <taxon>Pseudomonadati</taxon>
        <taxon>Pseudomonadota</taxon>
        <taxon>Alphaproteobacteria</taxon>
        <taxon>Rhodobacterales</taxon>
        <taxon>Paracoccaceae</taxon>
        <taxon>Rhodovulum</taxon>
    </lineage>
</organism>
<sequence>MLRDARKTASVKLRRGVVTKSKVGNLPIAAVRSPKPDPAADHGSGRSSPLRHALEPPRSGERDEAAVLAANSHVRFRSFEGKQSGTGFGGTKALGKLMTARLVLVCRSVNT</sequence>
<protein>
    <submittedName>
        <fullName evidence="2">Putative aldehyde dehydrogenase</fullName>
    </submittedName>
</protein>